<proteinExistence type="predicted"/>
<dbReference type="Proteomes" id="UP000663852">
    <property type="component" value="Unassembled WGS sequence"/>
</dbReference>
<evidence type="ECO:0000313" key="2">
    <source>
        <dbReference type="Proteomes" id="UP000663852"/>
    </source>
</evidence>
<comment type="caution">
    <text evidence="1">The sequence shown here is derived from an EMBL/GenBank/DDBJ whole genome shotgun (WGS) entry which is preliminary data.</text>
</comment>
<dbReference type="Gene3D" id="2.60.120.200">
    <property type="match status" value="2"/>
</dbReference>
<evidence type="ECO:0000313" key="1">
    <source>
        <dbReference type="EMBL" id="CAF1484463.1"/>
    </source>
</evidence>
<gene>
    <name evidence="1" type="ORF">EDS130_LOCUS41637</name>
</gene>
<accession>A0A815S7H2</accession>
<sequence>MLVRSNHSYLSFYGYDCSGKRLLLFNIWYHIAFVYNLTGGLRQSIFINDQLDNSVIPSVGLNPMMNIPLTIGNIQNLVNSEAYHGYIDQLSYSSRPKSSNEILDDATLVFYFAFNNNSFLDSGPNRIIGTSYNVILINDALQFYQSFSYFQIETFILPNIDNASSSIALWINPSSTNSTSIVHVSNNFSCWNMISLNDQGHIILEYPQNQTIMGPSVISNSWTHITQTYSINNGIKLYINGTLFNQTYSSSSFSIDPSYTITVGNCSQNCYVCDVNGTSYDGFIDEFRVYTRELNASNVQKLTIQSK</sequence>
<dbReference type="InterPro" id="IPR013320">
    <property type="entry name" value="ConA-like_dom_sf"/>
</dbReference>
<organism evidence="1 2">
    <name type="scientific">Adineta ricciae</name>
    <name type="common">Rotifer</name>
    <dbReference type="NCBI Taxonomy" id="249248"/>
    <lineage>
        <taxon>Eukaryota</taxon>
        <taxon>Metazoa</taxon>
        <taxon>Spiralia</taxon>
        <taxon>Gnathifera</taxon>
        <taxon>Rotifera</taxon>
        <taxon>Eurotatoria</taxon>
        <taxon>Bdelloidea</taxon>
        <taxon>Adinetida</taxon>
        <taxon>Adinetidae</taxon>
        <taxon>Adineta</taxon>
    </lineage>
</organism>
<dbReference type="AlphaFoldDB" id="A0A815S7H2"/>
<dbReference type="EMBL" id="CAJNOJ010000560">
    <property type="protein sequence ID" value="CAF1484463.1"/>
    <property type="molecule type" value="Genomic_DNA"/>
</dbReference>
<evidence type="ECO:0008006" key="3">
    <source>
        <dbReference type="Google" id="ProtNLM"/>
    </source>
</evidence>
<protein>
    <recommendedName>
        <fullName evidence="3">LamG-like jellyroll fold domain-containing protein</fullName>
    </recommendedName>
</protein>
<dbReference type="SUPFAM" id="SSF49899">
    <property type="entry name" value="Concanavalin A-like lectins/glucanases"/>
    <property type="match status" value="2"/>
</dbReference>
<dbReference type="Pfam" id="PF13385">
    <property type="entry name" value="Laminin_G_3"/>
    <property type="match status" value="2"/>
</dbReference>
<reference evidence="1" key="1">
    <citation type="submission" date="2021-02" db="EMBL/GenBank/DDBJ databases">
        <authorList>
            <person name="Nowell W R."/>
        </authorList>
    </citation>
    <scope>NUCLEOTIDE SEQUENCE</scope>
</reference>
<name>A0A815S7H2_ADIRI</name>
<dbReference type="OrthoDB" id="347083at2759"/>